<organism evidence="2 3">
    <name type="scientific">Paenirhodobacter populi</name>
    <dbReference type="NCBI Taxonomy" id="2306993"/>
    <lineage>
        <taxon>Bacteria</taxon>
        <taxon>Pseudomonadati</taxon>
        <taxon>Pseudomonadota</taxon>
        <taxon>Alphaproteobacteria</taxon>
        <taxon>Rhodobacterales</taxon>
        <taxon>Rhodobacter group</taxon>
        <taxon>Paenirhodobacter</taxon>
    </lineage>
</organism>
<sequence>MQAKIFASIALVSALSSCGASLAPGEDKGICETNPDRCASVRQAKKDSDGPVLPKPSDAALQRGDSMRVWVAPMRTPSGVLTNSGYIYVE</sequence>
<evidence type="ECO:0000313" key="2">
    <source>
        <dbReference type="EMBL" id="RWR30553.1"/>
    </source>
</evidence>
<reference evidence="2 3" key="2">
    <citation type="submission" date="2019-01" db="EMBL/GenBank/DDBJ databases">
        <authorList>
            <person name="Li Y."/>
        </authorList>
    </citation>
    <scope>NUCLEOTIDE SEQUENCE [LARGE SCALE GENOMIC DNA]</scope>
    <source>
        <strain evidence="2 3">07D10-4-3</strain>
    </source>
</reference>
<feature type="chain" id="PRO_5019002794" description="Type IV conjugative transfer system protein TraV" evidence="1">
    <location>
        <begin position="23"/>
        <end position="90"/>
    </location>
</feature>
<comment type="caution">
    <text evidence="2">The sequence shown here is derived from an EMBL/GenBank/DDBJ whole genome shotgun (WGS) entry which is preliminary data.</text>
</comment>
<dbReference type="RefSeq" id="WP_128232759.1">
    <property type="nucleotide sequence ID" value="NZ_SAUY01000015.1"/>
</dbReference>
<feature type="signal peptide" evidence="1">
    <location>
        <begin position="1"/>
        <end position="22"/>
    </location>
</feature>
<dbReference type="EMBL" id="SAUY01000015">
    <property type="protein sequence ID" value="RWR30553.1"/>
    <property type="molecule type" value="Genomic_DNA"/>
</dbReference>
<evidence type="ECO:0000256" key="1">
    <source>
        <dbReference type="SAM" id="SignalP"/>
    </source>
</evidence>
<reference evidence="2 3" key="1">
    <citation type="submission" date="2019-01" db="EMBL/GenBank/DDBJ databases">
        <title>Sinorhodobacter populi sp. nov. isolated from the symptomatic bark tissue of Populus euramericana canker.</title>
        <authorList>
            <person name="Xu G."/>
        </authorList>
    </citation>
    <scope>NUCLEOTIDE SEQUENCE [LARGE SCALE GENOMIC DNA]</scope>
    <source>
        <strain evidence="2 3">07D10-4-3</strain>
    </source>
</reference>
<proteinExistence type="predicted"/>
<evidence type="ECO:0008006" key="4">
    <source>
        <dbReference type="Google" id="ProtNLM"/>
    </source>
</evidence>
<accession>A0A443KD81</accession>
<dbReference type="Proteomes" id="UP000284451">
    <property type="component" value="Unassembled WGS sequence"/>
</dbReference>
<keyword evidence="1" id="KW-0732">Signal</keyword>
<dbReference type="PROSITE" id="PS51257">
    <property type="entry name" value="PROKAR_LIPOPROTEIN"/>
    <property type="match status" value="1"/>
</dbReference>
<dbReference type="AlphaFoldDB" id="A0A443KD81"/>
<gene>
    <name evidence="2" type="ORF">D2T29_12845</name>
</gene>
<evidence type="ECO:0000313" key="3">
    <source>
        <dbReference type="Proteomes" id="UP000284451"/>
    </source>
</evidence>
<protein>
    <recommendedName>
        <fullName evidence="4">Type IV conjugative transfer system protein TraV</fullName>
    </recommendedName>
</protein>
<name>A0A443KD81_9RHOB</name>